<evidence type="ECO:0000313" key="3">
    <source>
        <dbReference type="Proteomes" id="UP000091956"/>
    </source>
</evidence>
<feature type="compositionally biased region" description="Polar residues" evidence="1">
    <location>
        <begin position="125"/>
        <end position="140"/>
    </location>
</feature>
<feature type="compositionally biased region" description="Low complexity" evidence="1">
    <location>
        <begin position="386"/>
        <end position="399"/>
    </location>
</feature>
<dbReference type="OrthoDB" id="336240at2759"/>
<feature type="region of interest" description="Disordered" evidence="1">
    <location>
        <begin position="221"/>
        <end position="415"/>
    </location>
</feature>
<organism evidence="2 3">
    <name type="scientific">Pseudogymnoascus verrucosus</name>
    <dbReference type="NCBI Taxonomy" id="342668"/>
    <lineage>
        <taxon>Eukaryota</taxon>
        <taxon>Fungi</taxon>
        <taxon>Dikarya</taxon>
        <taxon>Ascomycota</taxon>
        <taxon>Pezizomycotina</taxon>
        <taxon>Leotiomycetes</taxon>
        <taxon>Thelebolales</taxon>
        <taxon>Thelebolaceae</taxon>
        <taxon>Pseudogymnoascus</taxon>
    </lineage>
</organism>
<dbReference type="STRING" id="342668.A0A1B8GDQ6"/>
<reference evidence="3" key="2">
    <citation type="journal article" date="2018" name="Nat. Commun.">
        <title>Extreme sensitivity to ultraviolet light in the fungal pathogen causing white-nose syndrome of bats.</title>
        <authorList>
            <person name="Palmer J.M."/>
            <person name="Drees K.P."/>
            <person name="Foster J.T."/>
            <person name="Lindner D.L."/>
        </authorList>
    </citation>
    <scope>NUCLEOTIDE SEQUENCE [LARGE SCALE GENOMIC DNA]</scope>
    <source>
        <strain evidence="3">UAMH 10579</strain>
    </source>
</reference>
<accession>A0A1B8GDQ6</accession>
<dbReference type="GeneID" id="28841588"/>
<name>A0A1B8GDQ6_9PEZI</name>
<dbReference type="SUPFAM" id="SSF54928">
    <property type="entry name" value="RNA-binding domain, RBD"/>
    <property type="match status" value="1"/>
</dbReference>
<gene>
    <name evidence="2" type="ORF">VE01_08202</name>
</gene>
<dbReference type="InterPro" id="IPR035979">
    <property type="entry name" value="RBD_domain_sf"/>
</dbReference>
<feature type="compositionally biased region" description="Polar residues" evidence="1">
    <location>
        <begin position="362"/>
        <end position="375"/>
    </location>
</feature>
<evidence type="ECO:0000313" key="2">
    <source>
        <dbReference type="EMBL" id="OBT93965.1"/>
    </source>
</evidence>
<keyword evidence="3" id="KW-1185">Reference proteome</keyword>
<dbReference type="AlphaFoldDB" id="A0A1B8GDQ6"/>
<dbReference type="Gene3D" id="3.30.70.330">
    <property type="match status" value="1"/>
</dbReference>
<feature type="region of interest" description="Disordered" evidence="1">
    <location>
        <begin position="91"/>
        <end position="154"/>
    </location>
</feature>
<feature type="compositionally biased region" description="Basic residues" evidence="1">
    <location>
        <begin position="247"/>
        <end position="265"/>
    </location>
</feature>
<reference evidence="2 3" key="1">
    <citation type="submission" date="2016-03" db="EMBL/GenBank/DDBJ databases">
        <title>Comparative genomics of Pseudogymnoascus destructans, the fungus causing white-nose syndrome of bats.</title>
        <authorList>
            <person name="Palmer J.M."/>
            <person name="Drees K.P."/>
            <person name="Foster J.T."/>
            <person name="Lindner D.L."/>
        </authorList>
    </citation>
    <scope>NUCLEOTIDE SEQUENCE [LARGE SCALE GENOMIC DNA]</scope>
    <source>
        <strain evidence="2 3">UAMH 10579</strain>
    </source>
</reference>
<dbReference type="GO" id="GO:0003676">
    <property type="term" value="F:nucleic acid binding"/>
    <property type="evidence" value="ECO:0007669"/>
    <property type="project" value="InterPro"/>
</dbReference>
<evidence type="ECO:0000256" key="1">
    <source>
        <dbReference type="SAM" id="MobiDB-lite"/>
    </source>
</evidence>
<feature type="compositionally biased region" description="Basic and acidic residues" evidence="1">
    <location>
        <begin position="300"/>
        <end position="316"/>
    </location>
</feature>
<dbReference type="Proteomes" id="UP000091956">
    <property type="component" value="Unassembled WGS sequence"/>
</dbReference>
<sequence>MQSLFVLQSFGYWSPTELIENQIIPVFNYSVATDFVLIEMNQDSFRNPAEGHGQLWLLSNQMRLPTVASVDSQESFASQVPLPYHLPADYPEHGYPSTPLTGQPWTYQDPKQPSGASKDVHGHQSDQFYGNQYGTPQNQGAPAVQPPSYNGRGRFDPAYAPGYNSGYPHDFGNSGYQHPPGGYSHDMQPYGHNVWQGFSVPQPVSGYQQTFGPDRMMSPLGFHPHGSQHPGQYPVAYGPNNGNQNHNHNHNHGKPPARRNGHRPRSSVAAINLPSQYNDDFKQKNGGLGQRRYVSSGAETSRDNHGGGHESIHETAEPFPWSSKEYQTPNGKIIESQPTPKTARELGQETPTPLLRSRRNESVTNVTRSFKTESMNDPPPSFSINSRRQSTTTDSSQVSPRTVPEKTVHRDSDTVDPFYAESTDIAIYGKKARFDFGTPARAAVMPLHVSLYQPAPGPSTHLAALCPNGAKPDVEVAFDSANMPFVEPARTHPGHRTTGVVRISNIPFSCTLQEISAFLGRNAKLIPEPEEPIHIVMERVTSKTMDAFVEFVDINEAVNGVTRYESNRAGGRGGRLGERHVALEVCGHELFMQALFPKAVNVVWKGSDPQISTERDLYNSGFKGFISREELVMLVKHVEAPQRSPFSSECPQRPFECLISSVIKYPWHKVHDITIGDRDALFQTAIALCKNLIERIDSGGQDLALNDRLLKRVQRAVLSCCGFSESQKDDFAFLFRMTSLEAGLPPHADHWSVFKTIGAKRNWNQDVILYYIALLREATTSSALVSLAERSAKGLQTGALSVFGNIEIEYPKDVSNMSLSAVGEIEWHAIEALLRKVLE</sequence>
<dbReference type="InterPro" id="IPR012677">
    <property type="entry name" value="Nucleotide-bd_a/b_plait_sf"/>
</dbReference>
<dbReference type="RefSeq" id="XP_018127698.1">
    <property type="nucleotide sequence ID" value="XM_018277630.2"/>
</dbReference>
<proteinExistence type="predicted"/>
<feature type="compositionally biased region" description="Polar residues" evidence="1">
    <location>
        <begin position="324"/>
        <end position="340"/>
    </location>
</feature>
<protein>
    <submittedName>
        <fullName evidence="2">Uncharacterized protein</fullName>
    </submittedName>
</protein>
<feature type="compositionally biased region" description="Polar residues" evidence="1">
    <location>
        <begin position="98"/>
        <end position="115"/>
    </location>
</feature>
<dbReference type="EMBL" id="KV460248">
    <property type="protein sequence ID" value="OBT93965.1"/>
    <property type="molecule type" value="Genomic_DNA"/>
</dbReference>
<feature type="compositionally biased region" description="Basic and acidic residues" evidence="1">
    <location>
        <begin position="403"/>
        <end position="413"/>
    </location>
</feature>